<keyword evidence="1 6" id="KW-0816">Tricarboxylic acid cycle</keyword>
<comment type="function">
    <text evidence="6">Succinyl-CoA synthetase functions in the citric acid cycle (TCA), coupling the hydrolysis of succinyl-CoA to the synthesis of either ATP or GTP and thus represents the only step of substrate-level phosphorylation in the TCA. The beta subunit provides nucleotide specificity of the enzyme and binds the substrate succinate, while the binding sites for coenzyme A and phosphate are found in the alpha subunit.</text>
</comment>
<dbReference type="InterPro" id="IPR013650">
    <property type="entry name" value="ATP-grasp_succ-CoA_synth-type"/>
</dbReference>
<dbReference type="Pfam" id="PF08442">
    <property type="entry name" value="ATP-grasp_2"/>
    <property type="match status" value="1"/>
</dbReference>
<feature type="binding site" evidence="6">
    <location>
        <position position="223"/>
    </location>
    <ligand>
        <name>Mg(2+)</name>
        <dbReference type="ChEBI" id="CHEBI:18420"/>
    </ligand>
</feature>
<dbReference type="InterPro" id="IPR005811">
    <property type="entry name" value="SUCC_ACL_C"/>
</dbReference>
<keyword evidence="3 6" id="KW-0479">Metal-binding</keyword>
<evidence type="ECO:0000313" key="10">
    <source>
        <dbReference type="Proteomes" id="UP001205890"/>
    </source>
</evidence>
<comment type="cofactor">
    <cofactor evidence="6">
        <name>Mg(2+)</name>
        <dbReference type="ChEBI" id="CHEBI:18420"/>
    </cofactor>
    <text evidence="6">Binds 1 Mg(2+) ion per subunit.</text>
</comment>
<dbReference type="HAMAP" id="MF_00558">
    <property type="entry name" value="Succ_CoA_beta"/>
    <property type="match status" value="1"/>
</dbReference>
<comment type="catalytic activity">
    <reaction evidence="6">
        <text>succinate + ATP + CoA = succinyl-CoA + ADP + phosphate</text>
        <dbReference type="Rhea" id="RHEA:17661"/>
        <dbReference type="ChEBI" id="CHEBI:30031"/>
        <dbReference type="ChEBI" id="CHEBI:30616"/>
        <dbReference type="ChEBI" id="CHEBI:43474"/>
        <dbReference type="ChEBI" id="CHEBI:57287"/>
        <dbReference type="ChEBI" id="CHEBI:57292"/>
        <dbReference type="ChEBI" id="CHEBI:456216"/>
        <dbReference type="EC" id="6.2.1.5"/>
    </reaction>
</comment>
<dbReference type="SUPFAM" id="SSF52210">
    <property type="entry name" value="Succinyl-CoA synthetase domains"/>
    <property type="match status" value="1"/>
</dbReference>
<dbReference type="GO" id="GO:0004775">
    <property type="term" value="F:succinate-CoA ligase (ADP-forming) activity"/>
    <property type="evidence" value="ECO:0007669"/>
    <property type="project" value="UniProtKB-EC"/>
</dbReference>
<keyword evidence="5 6" id="KW-0460">Magnesium</keyword>
<evidence type="ECO:0000256" key="4">
    <source>
        <dbReference type="ARBA" id="ARBA00022741"/>
    </source>
</evidence>
<comment type="pathway">
    <text evidence="6">Carbohydrate metabolism; tricarboxylic acid cycle; succinate from succinyl-CoA (ligase route): step 1/1.</text>
</comment>
<gene>
    <name evidence="6 9" type="primary">sucC</name>
    <name evidence="9" type="ORF">NK718_18395</name>
</gene>
<dbReference type="Gene3D" id="3.30.470.20">
    <property type="entry name" value="ATP-grasp fold, B domain"/>
    <property type="match status" value="1"/>
</dbReference>
<dbReference type="Gene3D" id="3.30.1490.20">
    <property type="entry name" value="ATP-grasp fold, A domain"/>
    <property type="match status" value="1"/>
</dbReference>
<comment type="catalytic activity">
    <reaction evidence="6">
        <text>GTP + succinate + CoA = succinyl-CoA + GDP + phosphate</text>
        <dbReference type="Rhea" id="RHEA:22120"/>
        <dbReference type="ChEBI" id="CHEBI:30031"/>
        <dbReference type="ChEBI" id="CHEBI:37565"/>
        <dbReference type="ChEBI" id="CHEBI:43474"/>
        <dbReference type="ChEBI" id="CHEBI:57287"/>
        <dbReference type="ChEBI" id="CHEBI:57292"/>
        <dbReference type="ChEBI" id="CHEBI:58189"/>
    </reaction>
</comment>
<dbReference type="InterPro" id="IPR005809">
    <property type="entry name" value="Succ_CoA_ligase-like_bsu"/>
</dbReference>
<evidence type="ECO:0000256" key="5">
    <source>
        <dbReference type="ARBA" id="ARBA00022842"/>
    </source>
</evidence>
<evidence type="ECO:0000256" key="3">
    <source>
        <dbReference type="ARBA" id="ARBA00022723"/>
    </source>
</evidence>
<name>A0ABT1LG69_9HYPH</name>
<accession>A0ABT1LG69</accession>
<keyword evidence="4 6" id="KW-0547">Nucleotide-binding</keyword>
<feature type="domain" description="ATP-grasp" evidence="8">
    <location>
        <begin position="9"/>
        <end position="254"/>
    </location>
</feature>
<dbReference type="PIRSF" id="PIRSF001554">
    <property type="entry name" value="SucCS_beta"/>
    <property type="match status" value="1"/>
</dbReference>
<dbReference type="EMBL" id="JANCLU010000022">
    <property type="protein sequence ID" value="MCP8940500.1"/>
    <property type="molecule type" value="Genomic_DNA"/>
</dbReference>
<comment type="caution">
    <text evidence="9">The sequence shown here is derived from an EMBL/GenBank/DDBJ whole genome shotgun (WGS) entry which is preliminary data.</text>
</comment>
<dbReference type="SUPFAM" id="SSF56059">
    <property type="entry name" value="Glutathione synthetase ATP-binding domain-like"/>
    <property type="match status" value="1"/>
</dbReference>
<dbReference type="Gene3D" id="3.40.50.261">
    <property type="entry name" value="Succinyl-CoA synthetase domains"/>
    <property type="match status" value="1"/>
</dbReference>
<evidence type="ECO:0000256" key="2">
    <source>
        <dbReference type="ARBA" id="ARBA00022598"/>
    </source>
</evidence>
<dbReference type="Pfam" id="PF00549">
    <property type="entry name" value="Ligase_CoA"/>
    <property type="match status" value="1"/>
</dbReference>
<dbReference type="PANTHER" id="PTHR11815">
    <property type="entry name" value="SUCCINYL-COA SYNTHETASE BETA CHAIN"/>
    <property type="match status" value="1"/>
</dbReference>
<dbReference type="InterPro" id="IPR017866">
    <property type="entry name" value="Succ-CoA_synthase_bsu_CS"/>
</dbReference>
<dbReference type="RefSeq" id="WP_254745302.1">
    <property type="nucleotide sequence ID" value="NZ_JANCLU010000022.1"/>
</dbReference>
<feature type="binding site" evidence="6">
    <location>
        <position position="109"/>
    </location>
    <ligand>
        <name>ATP</name>
        <dbReference type="ChEBI" id="CHEBI:30616"/>
    </ligand>
</feature>
<feature type="binding site" evidence="6">
    <location>
        <position position="274"/>
    </location>
    <ligand>
        <name>substrate</name>
        <note>ligand shared with subunit alpha</note>
    </ligand>
</feature>
<dbReference type="InterPro" id="IPR011761">
    <property type="entry name" value="ATP-grasp"/>
</dbReference>
<dbReference type="NCBIfam" id="NF001913">
    <property type="entry name" value="PRK00696.1"/>
    <property type="match status" value="1"/>
</dbReference>
<dbReference type="PANTHER" id="PTHR11815:SF10">
    <property type="entry name" value="SUCCINATE--COA LIGASE [GDP-FORMING] SUBUNIT BETA, MITOCHONDRIAL"/>
    <property type="match status" value="1"/>
</dbReference>
<comment type="similarity">
    <text evidence="6">Belongs to the succinate/malate CoA ligase beta subunit family.</text>
</comment>
<feature type="binding site" evidence="6">
    <location>
        <position position="112"/>
    </location>
    <ligand>
        <name>ATP</name>
        <dbReference type="ChEBI" id="CHEBI:30616"/>
    </ligand>
</feature>
<protein>
    <recommendedName>
        <fullName evidence="6">Succinate--CoA ligase [ADP-forming] subunit beta</fullName>
        <ecNumber evidence="6">6.2.1.5</ecNumber>
    </recommendedName>
    <alternativeName>
        <fullName evidence="6">Succinyl-CoA synthetase subunit beta</fullName>
        <shortName evidence="6">SCS-beta</shortName>
    </alternativeName>
</protein>
<proteinExistence type="inferred from homology"/>
<dbReference type="EC" id="6.2.1.5" evidence="6"/>
<feature type="binding site" evidence="6">
    <location>
        <position position="209"/>
    </location>
    <ligand>
        <name>Mg(2+)</name>
        <dbReference type="ChEBI" id="CHEBI:18420"/>
    </ligand>
</feature>
<feature type="binding site" evidence="6">
    <location>
        <position position="117"/>
    </location>
    <ligand>
        <name>ATP</name>
        <dbReference type="ChEBI" id="CHEBI:30616"/>
    </ligand>
</feature>
<dbReference type="InterPro" id="IPR016102">
    <property type="entry name" value="Succinyl-CoA_synth-like"/>
</dbReference>
<feature type="binding site" evidence="6">
    <location>
        <begin position="331"/>
        <end position="333"/>
    </location>
    <ligand>
        <name>substrate</name>
        <note>ligand shared with subunit alpha</note>
    </ligand>
</feature>
<keyword evidence="2 6" id="KW-0436">Ligase</keyword>
<feature type="binding site" evidence="6">
    <location>
        <begin position="53"/>
        <end position="55"/>
    </location>
    <ligand>
        <name>ATP</name>
        <dbReference type="ChEBI" id="CHEBI:30616"/>
    </ligand>
</feature>
<sequence>MNIHEYQGKAVLKEFGVPVSNGRAIFRADEAAAAARELGGPLWVVKSQIHAGGRGKGKFKEASAGEKGGVRLARSIEEVEAFAGQMLGATLVTIQTGPAGKQVNRLYIEDGSDIAKEFYLSMLVDRGTSRIAFVVSTEGGMNIEDVAHDTPEKIVTFSVDPATGVMPHHGRRVAQALGLTGDLAKQAEKLAAQLYAAFVAKDMEMLEINPLIVTTDGKLKALDAKISFDGNALYRHPDIAALRDETEEDAKEIEASKYDLNYITLDGTIGCMVNGAGLAMATMDIIKLYGESPANFLDVGGGASKEKVTAAFKIITADPNVKGILINIFGGIMRCDVIAEGVIAAVKDVGLQVPLVVRLEGTNVDLGKKIIAESGLNVISADDLDDAAQKIVKAVRG</sequence>
<evidence type="ECO:0000256" key="1">
    <source>
        <dbReference type="ARBA" id="ARBA00022532"/>
    </source>
</evidence>
<evidence type="ECO:0000259" key="8">
    <source>
        <dbReference type="PROSITE" id="PS50975"/>
    </source>
</evidence>
<comment type="subunit">
    <text evidence="6">Heterotetramer of two alpha and two beta subunits.</text>
</comment>
<keyword evidence="6 7" id="KW-0067">ATP-binding</keyword>
<dbReference type="InterPro" id="IPR013815">
    <property type="entry name" value="ATP_grasp_subdomain_1"/>
</dbReference>
<dbReference type="PROSITE" id="PS50975">
    <property type="entry name" value="ATP_GRASP"/>
    <property type="match status" value="1"/>
</dbReference>
<evidence type="ECO:0000313" key="9">
    <source>
        <dbReference type="EMBL" id="MCP8940500.1"/>
    </source>
</evidence>
<feature type="binding site" evidence="6">
    <location>
        <position position="46"/>
    </location>
    <ligand>
        <name>ATP</name>
        <dbReference type="ChEBI" id="CHEBI:30616"/>
    </ligand>
</feature>
<dbReference type="NCBIfam" id="TIGR01016">
    <property type="entry name" value="sucCoAbeta"/>
    <property type="match status" value="1"/>
</dbReference>
<reference evidence="9 10" key="1">
    <citation type="submission" date="2022-07" db="EMBL/GenBank/DDBJ databases">
        <authorList>
            <person name="Li W.-J."/>
            <person name="Deng Q.-Q."/>
        </authorList>
    </citation>
    <scope>NUCLEOTIDE SEQUENCE [LARGE SCALE GENOMIC DNA]</scope>
    <source>
        <strain evidence="9 10">SYSU M60028</strain>
    </source>
</reference>
<keyword evidence="10" id="KW-1185">Reference proteome</keyword>
<evidence type="ECO:0000256" key="6">
    <source>
        <dbReference type="HAMAP-Rule" id="MF_00558"/>
    </source>
</evidence>
<dbReference type="Proteomes" id="UP001205890">
    <property type="component" value="Unassembled WGS sequence"/>
</dbReference>
<organism evidence="9 10">
    <name type="scientific">Alsobacter ponti</name>
    <dbReference type="NCBI Taxonomy" id="2962936"/>
    <lineage>
        <taxon>Bacteria</taxon>
        <taxon>Pseudomonadati</taxon>
        <taxon>Pseudomonadota</taxon>
        <taxon>Alphaproteobacteria</taxon>
        <taxon>Hyphomicrobiales</taxon>
        <taxon>Alsobacteraceae</taxon>
        <taxon>Alsobacter</taxon>
    </lineage>
</organism>
<dbReference type="PROSITE" id="PS01217">
    <property type="entry name" value="SUCCINYL_COA_LIG_3"/>
    <property type="match status" value="1"/>
</dbReference>
<evidence type="ECO:0000256" key="7">
    <source>
        <dbReference type="PROSITE-ProRule" id="PRU00409"/>
    </source>
</evidence>